<dbReference type="InterPro" id="IPR003859">
    <property type="entry name" value="Galactosyl_T"/>
</dbReference>
<accession>A0ABU0MLD0</accession>
<evidence type="ECO:0000256" key="4">
    <source>
        <dbReference type="ARBA" id="ARBA00022676"/>
    </source>
</evidence>
<sequence>MDANEHRLHIVVPYRDRAEHLRQFVPWLTAYFARLAVPLDYRVTVVEQDAGLPFNRGALKNAGFVLGAEGSDYTCLHDVDYLPLDADYSWAAEPTPILWHGAENRPVAPGRSDRTVTSNLESTMGGVLLVPNGVFRQIDGYSNQYWGWGYEDFDFSLRIRARRLPTGRRKGTFRPLDHDNDGFTPEAVPTPISLVNRRMFQHLWSTGKLPQGDGLSSLSFEVLDRTPCDDGTPDGRGRWEHVRIHLNHAPHPDQLAACGGQGT</sequence>
<comment type="similarity">
    <text evidence="3">Belongs to the glycosyltransferase 7 family.</text>
</comment>
<keyword evidence="7" id="KW-0735">Signal-anchor</keyword>
<dbReference type="EMBL" id="JAUSVU010000010">
    <property type="protein sequence ID" value="MDQ0534277.1"/>
    <property type="molecule type" value="Genomic_DNA"/>
</dbReference>
<evidence type="ECO:0000256" key="2">
    <source>
        <dbReference type="ARBA" id="ARBA00004922"/>
    </source>
</evidence>
<feature type="domain" description="Galactosyltransferase C-terminal" evidence="11">
    <location>
        <begin position="118"/>
        <end position="171"/>
    </location>
</feature>
<dbReference type="Gene3D" id="3.90.550.10">
    <property type="entry name" value="Spore Coat Polysaccharide Biosynthesis Protein SpsA, Chain A"/>
    <property type="match status" value="1"/>
</dbReference>
<evidence type="ECO:0000256" key="8">
    <source>
        <dbReference type="ARBA" id="ARBA00022989"/>
    </source>
</evidence>
<evidence type="ECO:0000256" key="3">
    <source>
        <dbReference type="ARBA" id="ARBA00005735"/>
    </source>
</evidence>
<evidence type="ECO:0000259" key="12">
    <source>
        <dbReference type="Pfam" id="PF13733"/>
    </source>
</evidence>
<keyword evidence="8" id="KW-1133">Transmembrane helix</keyword>
<evidence type="ECO:0008006" key="15">
    <source>
        <dbReference type="Google" id="ProtNLM"/>
    </source>
</evidence>
<evidence type="ECO:0000256" key="10">
    <source>
        <dbReference type="ARBA" id="ARBA00023180"/>
    </source>
</evidence>
<dbReference type="PRINTS" id="PR02050">
    <property type="entry name" value="B14GALTRFASE"/>
</dbReference>
<evidence type="ECO:0000256" key="6">
    <source>
        <dbReference type="ARBA" id="ARBA00022692"/>
    </source>
</evidence>
<organism evidence="13 14">
    <name type="scientific">Azospirillum picis</name>
    <dbReference type="NCBI Taxonomy" id="488438"/>
    <lineage>
        <taxon>Bacteria</taxon>
        <taxon>Pseudomonadati</taxon>
        <taxon>Pseudomonadota</taxon>
        <taxon>Alphaproteobacteria</taxon>
        <taxon>Rhodospirillales</taxon>
        <taxon>Azospirillaceae</taxon>
        <taxon>Azospirillum</taxon>
    </lineage>
</organism>
<comment type="subcellular location">
    <subcellularLocation>
        <location evidence="1">Membrane</location>
        <topology evidence="1">Single-pass type II membrane protein</topology>
    </subcellularLocation>
</comment>
<keyword evidence="14" id="KW-1185">Reference proteome</keyword>
<name>A0ABU0MLD0_9PROT</name>
<dbReference type="SUPFAM" id="SSF53448">
    <property type="entry name" value="Nucleotide-diphospho-sugar transferases"/>
    <property type="match status" value="1"/>
</dbReference>
<dbReference type="PANTHER" id="PTHR19300">
    <property type="entry name" value="BETA-1,4-GALACTOSYLTRANSFERASE"/>
    <property type="match status" value="1"/>
</dbReference>
<dbReference type="InterPro" id="IPR029044">
    <property type="entry name" value="Nucleotide-diphossugar_trans"/>
</dbReference>
<evidence type="ECO:0000313" key="14">
    <source>
        <dbReference type="Proteomes" id="UP001244552"/>
    </source>
</evidence>
<dbReference type="InterPro" id="IPR027791">
    <property type="entry name" value="Galactosyl_T_C"/>
</dbReference>
<dbReference type="Pfam" id="PF13733">
    <property type="entry name" value="Glyco_transf_7N"/>
    <property type="match status" value="1"/>
</dbReference>
<keyword evidence="6" id="KW-0812">Transmembrane</keyword>
<dbReference type="RefSeq" id="WP_209983289.1">
    <property type="nucleotide sequence ID" value="NZ_JAGINO010000010.1"/>
</dbReference>
<comment type="pathway">
    <text evidence="2">Protein modification; protein glycosylation.</text>
</comment>
<dbReference type="Pfam" id="PF02709">
    <property type="entry name" value="Glyco_transf_7C"/>
    <property type="match status" value="1"/>
</dbReference>
<keyword evidence="5" id="KW-0808">Transferase</keyword>
<evidence type="ECO:0000256" key="7">
    <source>
        <dbReference type="ARBA" id="ARBA00022968"/>
    </source>
</evidence>
<keyword evidence="9" id="KW-0472">Membrane</keyword>
<comment type="caution">
    <text evidence="13">The sequence shown here is derived from an EMBL/GenBank/DDBJ whole genome shotgun (WGS) entry which is preliminary data.</text>
</comment>
<keyword evidence="4" id="KW-0328">Glycosyltransferase</keyword>
<dbReference type="InterPro" id="IPR027995">
    <property type="entry name" value="Galactosyl_T_N"/>
</dbReference>
<reference evidence="13 14" key="1">
    <citation type="submission" date="2023-07" db="EMBL/GenBank/DDBJ databases">
        <title>Genomic Encyclopedia of Type Strains, Phase IV (KMG-IV): sequencing the most valuable type-strain genomes for metagenomic binning, comparative biology and taxonomic classification.</title>
        <authorList>
            <person name="Goeker M."/>
        </authorList>
    </citation>
    <scope>NUCLEOTIDE SEQUENCE [LARGE SCALE GENOMIC DNA]</scope>
    <source>
        <strain evidence="13 14">DSM 19922</strain>
    </source>
</reference>
<feature type="domain" description="Galactosyltransferase N-terminal" evidence="12">
    <location>
        <begin position="5"/>
        <end position="86"/>
    </location>
</feature>
<evidence type="ECO:0000259" key="11">
    <source>
        <dbReference type="Pfam" id="PF02709"/>
    </source>
</evidence>
<proteinExistence type="inferred from homology"/>
<keyword evidence="10" id="KW-0325">Glycoprotein</keyword>
<evidence type="ECO:0000256" key="1">
    <source>
        <dbReference type="ARBA" id="ARBA00004606"/>
    </source>
</evidence>
<dbReference type="PANTHER" id="PTHR19300:SF57">
    <property type="entry name" value="BETA-1,4-N-ACETYLGALACTOSAMINYLTRANSFERASE"/>
    <property type="match status" value="1"/>
</dbReference>
<dbReference type="Proteomes" id="UP001244552">
    <property type="component" value="Unassembled WGS sequence"/>
</dbReference>
<protein>
    <recommendedName>
        <fullName evidence="15">Galactosyltransferase</fullName>
    </recommendedName>
</protein>
<gene>
    <name evidence="13" type="ORF">QO018_003148</name>
</gene>
<evidence type="ECO:0000256" key="9">
    <source>
        <dbReference type="ARBA" id="ARBA00023136"/>
    </source>
</evidence>
<evidence type="ECO:0000256" key="5">
    <source>
        <dbReference type="ARBA" id="ARBA00022679"/>
    </source>
</evidence>
<evidence type="ECO:0000313" key="13">
    <source>
        <dbReference type="EMBL" id="MDQ0534277.1"/>
    </source>
</evidence>